<keyword evidence="7" id="KW-1185">Reference proteome</keyword>
<reference evidence="6 7" key="1">
    <citation type="submission" date="2019-07" db="EMBL/GenBank/DDBJ databases">
        <title>New species of Amycolatopsis and Streptomyces.</title>
        <authorList>
            <person name="Duangmal K."/>
            <person name="Teo W.F.A."/>
            <person name="Lipun K."/>
        </authorList>
    </citation>
    <scope>NUCLEOTIDE SEQUENCE [LARGE SCALE GENOMIC DNA]</scope>
    <source>
        <strain evidence="6 7">JCM 30562</strain>
    </source>
</reference>
<dbReference type="Pfam" id="PF14011">
    <property type="entry name" value="ESX-1_EspG"/>
    <property type="match status" value="1"/>
</dbReference>
<evidence type="ECO:0000313" key="7">
    <source>
        <dbReference type="Proteomes" id="UP000318578"/>
    </source>
</evidence>
<evidence type="ECO:0000313" key="6">
    <source>
        <dbReference type="EMBL" id="TVT17271.1"/>
    </source>
</evidence>
<evidence type="ECO:0000256" key="4">
    <source>
        <dbReference type="ARBA" id="ARBA00023186"/>
    </source>
</evidence>
<gene>
    <name evidence="6" type="ORF">FNH06_32065</name>
</gene>
<comment type="subcellular location">
    <subcellularLocation>
        <location evidence="1">Cytoplasm</location>
    </subcellularLocation>
</comment>
<name>A0A557ZZ57_9PSEU</name>
<comment type="caution">
    <text evidence="6">The sequence shown here is derived from an EMBL/GenBank/DDBJ whole genome shotgun (WGS) entry which is preliminary data.</text>
</comment>
<evidence type="ECO:0000256" key="5">
    <source>
        <dbReference type="SAM" id="MobiDB-lite"/>
    </source>
</evidence>
<evidence type="ECO:0000256" key="2">
    <source>
        <dbReference type="ARBA" id="ARBA00006411"/>
    </source>
</evidence>
<keyword evidence="4" id="KW-0143">Chaperone</keyword>
<keyword evidence="3" id="KW-0963">Cytoplasm</keyword>
<dbReference type="AlphaFoldDB" id="A0A557ZZ57"/>
<dbReference type="OrthoDB" id="3676008at2"/>
<comment type="similarity">
    <text evidence="2">Belongs to the EspG family.</text>
</comment>
<dbReference type="InterPro" id="IPR025734">
    <property type="entry name" value="EspG"/>
</dbReference>
<accession>A0A557ZZ57</accession>
<dbReference type="Proteomes" id="UP000318578">
    <property type="component" value="Unassembled WGS sequence"/>
</dbReference>
<proteinExistence type="inferred from homology"/>
<evidence type="ECO:0000256" key="1">
    <source>
        <dbReference type="ARBA" id="ARBA00004496"/>
    </source>
</evidence>
<protein>
    <submittedName>
        <fullName evidence="6">ESX secretion-associated protein EspG</fullName>
    </submittedName>
</protein>
<feature type="region of interest" description="Disordered" evidence="5">
    <location>
        <begin position="1"/>
        <end position="42"/>
    </location>
</feature>
<sequence length="300" mass="31154">MWDQCPRNRPRAVPSSGGTAAPSSRPGDPGRRGHGGDGGAATGPDLVLTTAEFALLWADLGLGPMPYPLAVPACGRTPALRAEFTAEVYRELGTRGLAAGGRLAADLEALLVLLAGCEFAVDAVAHVGYPLRALAGTDRHTAVLAMLAGGEVWLTAIRPTALASAIAGVLPARDAGPGHGLSLPRAVLTAAAEPAEDVFGARMEPKAVLRAGGVSPVDTAVLLELAAGRRTGGQFAVSRTGPGRARRMDTLVSWFDTSRGRYLLVREDSWLSLAPASAIRLEHRLAALLSEVDELNHAWC</sequence>
<dbReference type="EMBL" id="VJZA01000083">
    <property type="protein sequence ID" value="TVT17271.1"/>
    <property type="molecule type" value="Genomic_DNA"/>
</dbReference>
<organism evidence="6 7">
    <name type="scientific">Amycolatopsis acidiphila</name>
    <dbReference type="NCBI Taxonomy" id="715473"/>
    <lineage>
        <taxon>Bacteria</taxon>
        <taxon>Bacillati</taxon>
        <taxon>Actinomycetota</taxon>
        <taxon>Actinomycetes</taxon>
        <taxon>Pseudonocardiales</taxon>
        <taxon>Pseudonocardiaceae</taxon>
        <taxon>Amycolatopsis</taxon>
    </lineage>
</organism>
<evidence type="ECO:0000256" key="3">
    <source>
        <dbReference type="ARBA" id="ARBA00022490"/>
    </source>
</evidence>